<reference evidence="3 4" key="1">
    <citation type="submission" date="2019-10" db="EMBL/GenBank/DDBJ databases">
        <authorList>
            <person name="Palmer J.M."/>
        </authorList>
    </citation>
    <scope>NUCLEOTIDE SEQUENCE [LARGE SCALE GENOMIC DNA]</scope>
    <source>
        <strain evidence="3 4">TWF718</strain>
    </source>
</reference>
<name>A0AAN8RBQ2_9PEZI</name>
<dbReference type="EMBL" id="JAVHNR010000007">
    <property type="protein sequence ID" value="KAK6336987.1"/>
    <property type="molecule type" value="Genomic_DNA"/>
</dbReference>
<feature type="region of interest" description="Disordered" evidence="2">
    <location>
        <begin position="44"/>
        <end position="76"/>
    </location>
</feature>
<evidence type="ECO:0000256" key="1">
    <source>
        <dbReference type="SAM" id="Coils"/>
    </source>
</evidence>
<keyword evidence="1" id="KW-0175">Coiled coil</keyword>
<feature type="region of interest" description="Disordered" evidence="2">
    <location>
        <begin position="297"/>
        <end position="339"/>
    </location>
</feature>
<dbReference type="AlphaFoldDB" id="A0AAN8RBQ2"/>
<keyword evidence="4" id="KW-1185">Reference proteome</keyword>
<evidence type="ECO:0000256" key="2">
    <source>
        <dbReference type="SAM" id="MobiDB-lite"/>
    </source>
</evidence>
<gene>
    <name evidence="3" type="ORF">TWF718_009774</name>
</gene>
<feature type="compositionally biased region" description="Acidic residues" evidence="2">
    <location>
        <begin position="320"/>
        <end position="339"/>
    </location>
</feature>
<dbReference type="PANTHER" id="PTHR38167">
    <property type="entry name" value="C2H2-TYPE DOMAIN-CONTAINING PROTEIN"/>
    <property type="match status" value="1"/>
</dbReference>
<protein>
    <submittedName>
        <fullName evidence="3">Uncharacterized protein</fullName>
    </submittedName>
</protein>
<accession>A0AAN8RBQ2</accession>
<organism evidence="3 4">
    <name type="scientific">Orbilia javanica</name>
    <dbReference type="NCBI Taxonomy" id="47235"/>
    <lineage>
        <taxon>Eukaryota</taxon>
        <taxon>Fungi</taxon>
        <taxon>Dikarya</taxon>
        <taxon>Ascomycota</taxon>
        <taxon>Pezizomycotina</taxon>
        <taxon>Orbiliomycetes</taxon>
        <taxon>Orbiliales</taxon>
        <taxon>Orbiliaceae</taxon>
        <taxon>Orbilia</taxon>
    </lineage>
</organism>
<comment type="caution">
    <text evidence="3">The sequence shown here is derived from an EMBL/GenBank/DDBJ whole genome shotgun (WGS) entry which is preliminary data.</text>
</comment>
<evidence type="ECO:0000313" key="4">
    <source>
        <dbReference type="Proteomes" id="UP001313282"/>
    </source>
</evidence>
<evidence type="ECO:0000313" key="3">
    <source>
        <dbReference type="EMBL" id="KAK6336987.1"/>
    </source>
</evidence>
<proteinExistence type="predicted"/>
<dbReference type="Proteomes" id="UP001313282">
    <property type="component" value="Unassembled WGS sequence"/>
</dbReference>
<sequence>MTSNASAYRQSISISGILNDPAAAAAASGRYPLNISNPHLLIPSTTTAAPRPSIAGITSSSSSSSSSIRIPNQTTTPTVQEIIQSASKEELQNLLAALIKSDPKNSRRIQTFHSQKLQLLHQRQQQQHQRQRAEAEARLLQHQANNALPNAATSNASNIRILNVNPPAPAAVGGGAGGGGAGGTNININTPNSTRKRKAEAQISVCITCLQPYDEAENDETACISHPGPWDADLDHEMWFYVHKGDDRDHNHEDFFNDCPEAFVMECCGGRGDSVGCRIDRHLSRFRQAVAYVGPQEGFHPSAGSVGGTPRRVRVRQVPYDDDDEGDEDEDEDGDEYEY</sequence>
<dbReference type="PANTHER" id="PTHR38167:SF1">
    <property type="entry name" value="C2H2-TYPE DOMAIN-CONTAINING PROTEIN"/>
    <property type="match status" value="1"/>
</dbReference>
<feature type="coiled-coil region" evidence="1">
    <location>
        <begin position="116"/>
        <end position="145"/>
    </location>
</feature>